<comment type="similarity">
    <text evidence="2">Belongs to the insulin family.</text>
</comment>
<dbReference type="EMBL" id="EU437448">
    <property type="protein sequence ID" value="ACA13579.1"/>
    <property type="molecule type" value="mRNA"/>
</dbReference>
<comment type="subunit">
    <text evidence="3">Heterodimer of a B chain and an A chain linked by two disulfide bonds.</text>
</comment>
<comment type="subcellular location">
    <subcellularLocation>
        <location evidence="1">Secreted</location>
    </subcellularLocation>
</comment>
<dbReference type="CDD" id="cd04365">
    <property type="entry name" value="IlGF_relaxin_like"/>
    <property type="match status" value="1"/>
</dbReference>
<evidence type="ECO:0000256" key="5">
    <source>
        <dbReference type="ARBA" id="ARBA00022685"/>
    </source>
</evidence>
<dbReference type="CTD" id="117579"/>
<sequence>MPKLGLILTLWVLVWDLRTAAEARSPSYGMKLCGREFIRAVIFTCGGSRWRRAGILSAGKKGNGLEKGRFPGDALVDTMGSESDEATSSEWHSGPGELAAKELNNFYTSRSWQGVPWSQPGQEPETSRGGRDVLAGLSSNCCKWGCSKSEISSLC</sequence>
<dbReference type="InterPro" id="IPR022352">
    <property type="entry name" value="Ins/IGF/rlx"/>
</dbReference>
<evidence type="ECO:0000256" key="8">
    <source>
        <dbReference type="ARBA" id="ARBA00023157"/>
    </source>
</evidence>
<evidence type="ECO:0000256" key="2">
    <source>
        <dbReference type="ARBA" id="ARBA00009034"/>
    </source>
</evidence>
<dbReference type="InterPro" id="IPR036438">
    <property type="entry name" value="Insulin-like_sf"/>
</dbReference>
<evidence type="ECO:0000313" key="12">
    <source>
        <dbReference type="EMBL" id="ACA13579.1"/>
    </source>
</evidence>
<dbReference type="InterPro" id="IPR022353">
    <property type="entry name" value="Insulin_CS"/>
</dbReference>
<dbReference type="PANTHER" id="PTHR20968:SF0">
    <property type="entry name" value="RELAXIN-3"/>
    <property type="match status" value="1"/>
</dbReference>
<keyword evidence="8" id="KW-1015">Disulfide bond</keyword>
<dbReference type="GO" id="GO:0005576">
    <property type="term" value="C:extracellular region"/>
    <property type="evidence" value="ECO:0007669"/>
    <property type="project" value="UniProtKB-SubCell"/>
</dbReference>
<dbReference type="OrthoDB" id="9443437at2759"/>
<dbReference type="InterPro" id="IPR051777">
    <property type="entry name" value="Insulin-like_neuro_ligands"/>
</dbReference>
<dbReference type="GeneID" id="100078305"/>
<feature type="chain" id="PRO_5002761592" description="Relaxin-3" evidence="10">
    <location>
        <begin position="24"/>
        <end position="155"/>
    </location>
</feature>
<feature type="domain" description="Insulin-like" evidence="11">
    <location>
        <begin position="30"/>
        <end position="155"/>
    </location>
</feature>
<dbReference type="SUPFAM" id="SSF56994">
    <property type="entry name" value="Insulin-like"/>
    <property type="match status" value="1"/>
</dbReference>
<keyword evidence="7 10" id="KW-0732">Signal</keyword>
<accession>B1AAQ1</accession>
<keyword evidence="6" id="KW-0372">Hormone</keyword>
<gene>
    <name evidence="12" type="primary">RFLCI</name>
</gene>
<evidence type="ECO:0000256" key="3">
    <source>
        <dbReference type="ARBA" id="ARBA00011207"/>
    </source>
</evidence>
<evidence type="ECO:0000256" key="10">
    <source>
        <dbReference type="SAM" id="SignalP"/>
    </source>
</evidence>
<keyword evidence="5" id="KW-0165">Cleavage on pair of basic residues</keyword>
<dbReference type="PRINTS" id="PR00276">
    <property type="entry name" value="INSULINFAMLY"/>
</dbReference>
<dbReference type="AlphaFoldDB" id="B1AAQ1"/>
<reference evidence="12" key="1">
    <citation type="journal article" date="2008" name="Genome Res.">
        <title>Origin of INSL3-mediated testicular descent in therian mammals.</title>
        <authorList>
            <person name="Park J.I."/>
            <person name="Semyonov J."/>
            <person name="Chang C.L."/>
            <person name="Yi W."/>
            <person name="Warren W."/>
            <person name="Hsu S.Y."/>
        </authorList>
    </citation>
    <scope>NUCLEOTIDE SEQUENCE</scope>
</reference>
<feature type="signal peptide" evidence="10">
    <location>
        <begin position="1"/>
        <end position="23"/>
    </location>
</feature>
<evidence type="ECO:0000259" key="11">
    <source>
        <dbReference type="SMART" id="SM00078"/>
    </source>
</evidence>
<evidence type="ECO:0000256" key="4">
    <source>
        <dbReference type="ARBA" id="ARBA00022525"/>
    </source>
</evidence>
<keyword evidence="4" id="KW-0964">Secreted</keyword>
<dbReference type="GO" id="GO:0005179">
    <property type="term" value="F:hormone activity"/>
    <property type="evidence" value="ECO:0007669"/>
    <property type="project" value="UniProtKB-KW"/>
</dbReference>
<evidence type="ECO:0000256" key="6">
    <source>
        <dbReference type="ARBA" id="ARBA00022702"/>
    </source>
</evidence>
<dbReference type="PROSITE" id="PS00262">
    <property type="entry name" value="INSULIN"/>
    <property type="match status" value="1"/>
</dbReference>
<dbReference type="RefSeq" id="NP_001116161.1">
    <property type="nucleotide sequence ID" value="NM_001122689.1"/>
</dbReference>
<evidence type="ECO:0000256" key="1">
    <source>
        <dbReference type="ARBA" id="ARBA00004613"/>
    </source>
</evidence>
<evidence type="ECO:0000256" key="7">
    <source>
        <dbReference type="ARBA" id="ARBA00022729"/>
    </source>
</evidence>
<dbReference type="PANTHER" id="PTHR20968">
    <property type="entry name" value="ILGF DOMAIN-CONTAINING PROTEIN"/>
    <property type="match status" value="1"/>
</dbReference>
<dbReference type="SMART" id="SM00078">
    <property type="entry name" value="IlGF"/>
    <property type="match status" value="1"/>
</dbReference>
<dbReference type="KEGG" id="oaa:100078305"/>
<organism evidence="12">
    <name type="scientific">Ornithorhynchus anatinus</name>
    <name type="common">Duckbill platypus</name>
    <dbReference type="NCBI Taxonomy" id="9258"/>
    <lineage>
        <taxon>Eukaryota</taxon>
        <taxon>Metazoa</taxon>
        <taxon>Chordata</taxon>
        <taxon>Craniata</taxon>
        <taxon>Vertebrata</taxon>
        <taxon>Euteleostomi</taxon>
        <taxon>Mammalia</taxon>
        <taxon>Monotremata</taxon>
        <taxon>Ornithorhynchidae</taxon>
        <taxon>Ornithorhynchus</taxon>
    </lineage>
</organism>
<protein>
    <recommendedName>
        <fullName evidence="9">Relaxin-3</fullName>
    </recommendedName>
</protein>
<name>B1AAQ1_ORNAN</name>
<evidence type="ECO:0000256" key="9">
    <source>
        <dbReference type="ARBA" id="ARBA00040355"/>
    </source>
</evidence>
<reference evidence="12" key="2">
    <citation type="submission" date="2008-01" db="EMBL/GenBank/DDBJ databases">
        <authorList>
            <person name="Park J."/>
            <person name="Semyonov J."/>
            <person name="Chang C.L."/>
            <person name="Yi W."/>
            <person name="Warren W."/>
            <person name="Hsu S.Y.T."/>
        </authorList>
    </citation>
    <scope>NUCLEOTIDE SEQUENCE</scope>
</reference>
<dbReference type="InterPro" id="IPR016179">
    <property type="entry name" value="Insulin-like"/>
</dbReference>
<proteinExistence type="evidence at transcript level"/>